<evidence type="ECO:0000256" key="2">
    <source>
        <dbReference type="ARBA" id="ARBA00004496"/>
    </source>
</evidence>
<evidence type="ECO:0000259" key="11">
    <source>
        <dbReference type="PROSITE" id="PS00028"/>
    </source>
</evidence>
<evidence type="ECO:0000256" key="3">
    <source>
        <dbReference type="ARBA" id="ARBA00022490"/>
    </source>
</evidence>
<dbReference type="GO" id="GO:0003676">
    <property type="term" value="F:nucleic acid binding"/>
    <property type="evidence" value="ECO:0007669"/>
    <property type="project" value="InterPro"/>
</dbReference>
<comment type="similarity">
    <text evidence="9">Belongs to the ZNF593/BUD20 C2H2-type zinc-finger protein family.</text>
</comment>
<keyword evidence="7" id="KW-0862">Zinc</keyword>
<feature type="compositionally biased region" description="Basic and acidic residues" evidence="10">
    <location>
        <begin position="151"/>
        <end position="173"/>
    </location>
</feature>
<dbReference type="GO" id="GO:0008270">
    <property type="term" value="F:zinc ion binding"/>
    <property type="evidence" value="ECO:0007669"/>
    <property type="project" value="UniProtKB-KW"/>
</dbReference>
<accession>A0AAW2BHT4</accession>
<dbReference type="InterPro" id="IPR003604">
    <property type="entry name" value="Matrin/U1-like-C_Znf_C2H2"/>
</dbReference>
<dbReference type="SMART" id="SM00451">
    <property type="entry name" value="ZnF_U1"/>
    <property type="match status" value="1"/>
</dbReference>
<evidence type="ECO:0000256" key="6">
    <source>
        <dbReference type="ARBA" id="ARBA00022771"/>
    </source>
</evidence>
<comment type="caution">
    <text evidence="12">The sequence shown here is derived from an EMBL/GenBank/DDBJ whole genome shotgun (WGS) entry which is preliminary data.</text>
</comment>
<keyword evidence="5" id="KW-0479">Metal-binding</keyword>
<dbReference type="GO" id="GO:0005737">
    <property type="term" value="C:cytoplasm"/>
    <property type="evidence" value="ECO:0007669"/>
    <property type="project" value="UniProtKB-SubCell"/>
</dbReference>
<dbReference type="EMBL" id="JAZDWU010000011">
    <property type="protein sequence ID" value="KAK9985569.1"/>
    <property type="molecule type" value="Genomic_DNA"/>
</dbReference>
<dbReference type="PROSITE" id="PS00028">
    <property type="entry name" value="ZINC_FINGER_C2H2_1"/>
    <property type="match status" value="1"/>
</dbReference>
<comment type="subcellular location">
    <subcellularLocation>
        <location evidence="2">Cytoplasm</location>
    </subcellularLocation>
    <subcellularLocation>
        <location evidence="1">Nucleus</location>
    </subcellularLocation>
</comment>
<evidence type="ECO:0000313" key="12">
    <source>
        <dbReference type="EMBL" id="KAK9985569.1"/>
    </source>
</evidence>
<name>A0AAW2BHT4_9ROSI</name>
<keyword evidence="8" id="KW-0539">Nucleus</keyword>
<evidence type="ECO:0000313" key="13">
    <source>
        <dbReference type="Proteomes" id="UP001459277"/>
    </source>
</evidence>
<dbReference type="Proteomes" id="UP001459277">
    <property type="component" value="Unassembled WGS sequence"/>
</dbReference>
<keyword evidence="3" id="KW-0963">Cytoplasm</keyword>
<dbReference type="InterPro" id="IPR036236">
    <property type="entry name" value="Znf_C2H2_sf"/>
</dbReference>
<feature type="region of interest" description="Disordered" evidence="10">
    <location>
        <begin position="108"/>
        <end position="175"/>
    </location>
</feature>
<dbReference type="InterPro" id="IPR022755">
    <property type="entry name" value="Znf_C2H2_jaz"/>
</dbReference>
<keyword evidence="4" id="KW-0690">Ribosome biogenesis</keyword>
<evidence type="ECO:0000256" key="8">
    <source>
        <dbReference type="ARBA" id="ARBA00023242"/>
    </source>
</evidence>
<dbReference type="Pfam" id="PF12171">
    <property type="entry name" value="zf-C2H2_jaz"/>
    <property type="match status" value="1"/>
</dbReference>
<dbReference type="FunFam" id="3.30.160.60:FF:000299">
    <property type="entry name" value="Zinc finger protein 593"/>
    <property type="match status" value="1"/>
</dbReference>
<proteinExistence type="inferred from homology"/>
<dbReference type="Gene3D" id="3.30.160.60">
    <property type="entry name" value="Classic Zinc Finger"/>
    <property type="match status" value="1"/>
</dbReference>
<dbReference type="GO" id="GO:0005634">
    <property type="term" value="C:nucleus"/>
    <property type="evidence" value="ECO:0007669"/>
    <property type="project" value="UniProtKB-SubCell"/>
</dbReference>
<dbReference type="InterPro" id="IPR013087">
    <property type="entry name" value="Znf_C2H2_type"/>
</dbReference>
<keyword evidence="6" id="KW-0863">Zinc-finger</keyword>
<dbReference type="GO" id="GO:0042254">
    <property type="term" value="P:ribosome biogenesis"/>
    <property type="evidence" value="ECO:0007669"/>
    <property type="project" value="UniProtKB-KW"/>
</dbReference>
<evidence type="ECO:0000256" key="1">
    <source>
        <dbReference type="ARBA" id="ARBA00004123"/>
    </source>
</evidence>
<gene>
    <name evidence="12" type="ORF">SO802_030520</name>
</gene>
<dbReference type="AlphaFoldDB" id="A0AAW2BHT4"/>
<evidence type="ECO:0000256" key="5">
    <source>
        <dbReference type="ARBA" id="ARBA00022723"/>
    </source>
</evidence>
<feature type="domain" description="C2H2-type" evidence="11">
    <location>
        <begin position="186"/>
        <end position="208"/>
    </location>
</feature>
<protein>
    <recommendedName>
        <fullName evidence="11">C2H2-type domain-containing protein</fullName>
    </recommendedName>
</protein>
<dbReference type="GO" id="GO:0043021">
    <property type="term" value="F:ribonucleoprotein complex binding"/>
    <property type="evidence" value="ECO:0007669"/>
    <property type="project" value="UniProtKB-ARBA"/>
</dbReference>
<sequence>MSHKGVLDRRCLKGLECIPNKIKECIPVKGSSQSNAPWPSQGEYLGRYEIVLWKVSLAKGPSQREYLERFERVLQKVTLANGSPWPNAPRPSLREYLGRSEKVLWKVSSAKRSPRSNAPWPSQREYRKGRFNSVGSSSQMPLGMKCRRNVRGGEEREVGKRLKKPDEEKKPLPVDEDLPGMGQYYCLHCDRYFANVAVRDEHFKTKRHKKRVKQMMGPAPHTQLDADIASGMGLWMRPLLERAEAPANPPFLPTAMLYELSASMIIFALASSDIDLEL</sequence>
<evidence type="ECO:0000256" key="9">
    <source>
        <dbReference type="ARBA" id="ARBA00038064"/>
    </source>
</evidence>
<reference evidence="12 13" key="1">
    <citation type="submission" date="2024-01" db="EMBL/GenBank/DDBJ databases">
        <title>A telomere-to-telomere, gap-free genome of sweet tea (Lithocarpus litseifolius).</title>
        <authorList>
            <person name="Zhou J."/>
        </authorList>
    </citation>
    <scope>NUCLEOTIDE SEQUENCE [LARGE SCALE GENOMIC DNA]</scope>
    <source>
        <strain evidence="12">Zhou-2022a</strain>
        <tissue evidence="12">Leaf</tissue>
    </source>
</reference>
<dbReference type="PANTHER" id="PTHR47444">
    <property type="entry name" value="EXPRESSED PROTEIN"/>
    <property type="match status" value="1"/>
</dbReference>
<keyword evidence="13" id="KW-1185">Reference proteome</keyword>
<dbReference type="PANTHER" id="PTHR47444:SF1">
    <property type="entry name" value="EXPRESSED PROTEIN"/>
    <property type="match status" value="1"/>
</dbReference>
<evidence type="ECO:0000256" key="10">
    <source>
        <dbReference type="SAM" id="MobiDB-lite"/>
    </source>
</evidence>
<evidence type="ECO:0000256" key="4">
    <source>
        <dbReference type="ARBA" id="ARBA00022517"/>
    </source>
</evidence>
<evidence type="ECO:0000256" key="7">
    <source>
        <dbReference type="ARBA" id="ARBA00022833"/>
    </source>
</evidence>
<dbReference type="SUPFAM" id="SSF57667">
    <property type="entry name" value="beta-beta-alpha zinc fingers"/>
    <property type="match status" value="1"/>
</dbReference>
<organism evidence="12 13">
    <name type="scientific">Lithocarpus litseifolius</name>
    <dbReference type="NCBI Taxonomy" id="425828"/>
    <lineage>
        <taxon>Eukaryota</taxon>
        <taxon>Viridiplantae</taxon>
        <taxon>Streptophyta</taxon>
        <taxon>Embryophyta</taxon>
        <taxon>Tracheophyta</taxon>
        <taxon>Spermatophyta</taxon>
        <taxon>Magnoliopsida</taxon>
        <taxon>eudicotyledons</taxon>
        <taxon>Gunneridae</taxon>
        <taxon>Pentapetalae</taxon>
        <taxon>rosids</taxon>
        <taxon>fabids</taxon>
        <taxon>Fagales</taxon>
        <taxon>Fagaceae</taxon>
        <taxon>Lithocarpus</taxon>
    </lineage>
</organism>